<dbReference type="RefSeq" id="WP_195171287.1">
    <property type="nucleotide sequence ID" value="NZ_CP062983.1"/>
</dbReference>
<reference evidence="1 2" key="1">
    <citation type="submission" date="2020-02" db="EMBL/GenBank/DDBJ databases">
        <authorList>
            <person name="Zheng R.K."/>
            <person name="Sun C.M."/>
        </authorList>
    </citation>
    <scope>NUCLEOTIDE SEQUENCE [LARGE SCALE GENOMIC DNA]</scope>
    <source>
        <strain evidence="2">rifampicinis</strain>
    </source>
</reference>
<proteinExistence type="predicted"/>
<evidence type="ECO:0000313" key="1">
    <source>
        <dbReference type="EMBL" id="QPC83220.1"/>
    </source>
</evidence>
<organism evidence="1 2">
    <name type="scientific">Phototrophicus methaneseepsis</name>
    <dbReference type="NCBI Taxonomy" id="2710758"/>
    <lineage>
        <taxon>Bacteria</taxon>
        <taxon>Bacillati</taxon>
        <taxon>Chloroflexota</taxon>
        <taxon>Candidatus Thermofontia</taxon>
        <taxon>Phototrophicales</taxon>
        <taxon>Phototrophicaceae</taxon>
        <taxon>Phototrophicus</taxon>
    </lineage>
</organism>
<name>A0A7S8IE22_9CHLR</name>
<gene>
    <name evidence="1" type="ORF">G4Y79_02255</name>
</gene>
<evidence type="ECO:0000313" key="2">
    <source>
        <dbReference type="Proteomes" id="UP000594468"/>
    </source>
</evidence>
<sequence>MEDTQQQQTGFSYEMREDGILIYRLANLHRDTVDAFVEFSHEHDIQAYEASMHSRCLLDVSNLSFPTPYAIKRIRESISTSPDGLRESYAVVTPTKPIYTFARGIMSNLPSSKTSSIHLFSSQEDALLWLTDRLQELGD</sequence>
<keyword evidence="2" id="KW-1185">Reference proteome</keyword>
<dbReference type="Proteomes" id="UP000594468">
    <property type="component" value="Chromosome"/>
</dbReference>
<dbReference type="KEGG" id="pmet:G4Y79_02255"/>
<accession>A0A7S8IE22</accession>
<evidence type="ECO:0008006" key="3">
    <source>
        <dbReference type="Google" id="ProtNLM"/>
    </source>
</evidence>
<protein>
    <recommendedName>
        <fullName evidence="3">STAS/SEC14 domain-containing protein</fullName>
    </recommendedName>
</protein>
<dbReference type="AlphaFoldDB" id="A0A7S8IE22"/>
<dbReference type="EMBL" id="CP062983">
    <property type="protein sequence ID" value="QPC83220.1"/>
    <property type="molecule type" value="Genomic_DNA"/>
</dbReference>